<evidence type="ECO:0000256" key="7">
    <source>
        <dbReference type="SAM" id="Phobius"/>
    </source>
</evidence>
<dbReference type="PANTHER" id="PTHR11523">
    <property type="entry name" value="SODIUM/POTASSIUM-DEPENDENT ATPASE BETA SUBUNIT"/>
    <property type="match status" value="1"/>
</dbReference>
<dbReference type="RefSeq" id="XP_036370804.1">
    <property type="nucleotide sequence ID" value="XM_036514911.1"/>
</dbReference>
<dbReference type="Gene3D" id="2.60.40.1660">
    <property type="entry name" value="Na, k-atpase alpha subunit"/>
    <property type="match status" value="1"/>
</dbReference>
<dbReference type="InterPro" id="IPR000402">
    <property type="entry name" value="Na/K_ATPase_sub_beta"/>
</dbReference>
<dbReference type="GO" id="GO:0030007">
    <property type="term" value="P:intracellular potassium ion homeostasis"/>
    <property type="evidence" value="ECO:0007669"/>
    <property type="project" value="TreeGrafter"/>
</dbReference>
<evidence type="ECO:0000256" key="6">
    <source>
        <dbReference type="ARBA" id="ARBA00023136"/>
    </source>
</evidence>
<dbReference type="InterPro" id="IPR038702">
    <property type="entry name" value="Na/K_ATPase_sub_beta_sf"/>
</dbReference>
<keyword evidence="4" id="KW-0735">Signal-anchor</keyword>
<protein>
    <submittedName>
        <fullName evidence="9">Sodium/potassium-transporting ATPase subunit beta-1-like</fullName>
    </submittedName>
</protein>
<keyword evidence="6 7" id="KW-0472">Membrane</keyword>
<evidence type="ECO:0000313" key="9">
    <source>
        <dbReference type="RefSeq" id="XP_036370804.1"/>
    </source>
</evidence>
<dbReference type="KEGG" id="osn:118768428"/>
<evidence type="ECO:0000256" key="3">
    <source>
        <dbReference type="ARBA" id="ARBA00022692"/>
    </source>
</evidence>
<gene>
    <name evidence="9" type="primary">LOC118768428</name>
</gene>
<evidence type="ECO:0000256" key="5">
    <source>
        <dbReference type="ARBA" id="ARBA00022989"/>
    </source>
</evidence>
<dbReference type="PANTHER" id="PTHR11523:SF28">
    <property type="entry name" value="NA_K-ATPASE BETA SUBUNIT ISOFORM 4-RELATED"/>
    <property type="match status" value="1"/>
</dbReference>
<dbReference type="AlphaFoldDB" id="A0A7E6FT99"/>
<dbReference type="GO" id="GO:1990573">
    <property type="term" value="P:potassium ion import across plasma membrane"/>
    <property type="evidence" value="ECO:0007669"/>
    <property type="project" value="TreeGrafter"/>
</dbReference>
<dbReference type="GO" id="GO:0036376">
    <property type="term" value="P:sodium ion export across plasma membrane"/>
    <property type="evidence" value="ECO:0007669"/>
    <property type="project" value="TreeGrafter"/>
</dbReference>
<evidence type="ECO:0000256" key="2">
    <source>
        <dbReference type="ARBA" id="ARBA00005876"/>
    </source>
</evidence>
<dbReference type="GO" id="GO:0005890">
    <property type="term" value="C:sodium:potassium-exchanging ATPase complex"/>
    <property type="evidence" value="ECO:0007669"/>
    <property type="project" value="InterPro"/>
</dbReference>
<dbReference type="Proteomes" id="UP000515154">
    <property type="component" value="Linkage group LG2"/>
</dbReference>
<accession>A0A7E6FT99</accession>
<comment type="subcellular location">
    <subcellularLocation>
        <location evidence="1">Membrane</location>
        <topology evidence="1">Single-pass type II membrane protein</topology>
    </subcellularLocation>
</comment>
<evidence type="ECO:0000313" key="8">
    <source>
        <dbReference type="Proteomes" id="UP000515154"/>
    </source>
</evidence>
<evidence type="ECO:0000256" key="1">
    <source>
        <dbReference type="ARBA" id="ARBA00004606"/>
    </source>
</evidence>
<dbReference type="Pfam" id="PF00287">
    <property type="entry name" value="Na_K-ATPase"/>
    <property type="match status" value="1"/>
</dbReference>
<name>A0A7E6FT99_9MOLL</name>
<sequence>MTEPNNARRKSVTKPKWHKRMKKFLYNPDKNTIMGRTCHNWGEILLFYICFYSVLFSLSAFMYYVFAYHVIPTSEPRLQGSHSVLNGTPGLVVMPVDTDGLIYYKVKDMHNAAPYISMIDRELKEKHGIECHDDGTCNIQADKADYVKHLKRSALFPNNSLCNKKTNFGFSIGKPCFIVRVNKVYNWKPEPYTSLSDIPSEFPKYRYHKNSIGIYCYGLDSPDKDNLGRIVYMPISGIPFEFFPYLNQKHYVSAFTWIQLIGIKPNIVVTIRCKYYVKNNHIYHRKRINFVDFYVLID</sequence>
<keyword evidence="8" id="KW-1185">Reference proteome</keyword>
<reference evidence="9" key="1">
    <citation type="submission" date="2025-08" db="UniProtKB">
        <authorList>
            <consortium name="RefSeq"/>
        </authorList>
    </citation>
    <scope>IDENTIFICATION</scope>
</reference>
<feature type="transmembrane region" description="Helical" evidence="7">
    <location>
        <begin position="44"/>
        <end position="66"/>
    </location>
</feature>
<dbReference type="GO" id="GO:0006883">
    <property type="term" value="P:intracellular sodium ion homeostasis"/>
    <property type="evidence" value="ECO:0007669"/>
    <property type="project" value="TreeGrafter"/>
</dbReference>
<proteinExistence type="inferred from homology"/>
<keyword evidence="3 7" id="KW-0812">Transmembrane</keyword>
<comment type="similarity">
    <text evidence="2">Belongs to the X(+)/potassium ATPases subunit beta family.</text>
</comment>
<dbReference type="GO" id="GO:0001671">
    <property type="term" value="F:ATPase activator activity"/>
    <property type="evidence" value="ECO:0007669"/>
    <property type="project" value="TreeGrafter"/>
</dbReference>
<organism evidence="8 9">
    <name type="scientific">Octopus sinensis</name>
    <name type="common">East Asian common octopus</name>
    <dbReference type="NCBI Taxonomy" id="2607531"/>
    <lineage>
        <taxon>Eukaryota</taxon>
        <taxon>Metazoa</taxon>
        <taxon>Spiralia</taxon>
        <taxon>Lophotrochozoa</taxon>
        <taxon>Mollusca</taxon>
        <taxon>Cephalopoda</taxon>
        <taxon>Coleoidea</taxon>
        <taxon>Octopodiformes</taxon>
        <taxon>Octopoda</taxon>
        <taxon>Incirrata</taxon>
        <taxon>Octopodidae</taxon>
        <taxon>Octopus</taxon>
    </lineage>
</organism>
<keyword evidence="5 7" id="KW-1133">Transmembrane helix</keyword>
<dbReference type="PROSITE" id="PS00390">
    <property type="entry name" value="ATPASE_NA_K_BETA_1"/>
    <property type="match status" value="1"/>
</dbReference>
<evidence type="ECO:0000256" key="4">
    <source>
        <dbReference type="ARBA" id="ARBA00022968"/>
    </source>
</evidence>